<reference evidence="1 2" key="1">
    <citation type="submission" date="2016-12" db="EMBL/GenBank/DDBJ databases">
        <title>Genome sequencing of Methylocaldum marinum.</title>
        <authorList>
            <person name="Takeuchi M."/>
            <person name="Kamagata Y."/>
            <person name="Hiraoka S."/>
            <person name="Oshima K."/>
            <person name="Hattori M."/>
            <person name="Iwasaki W."/>
        </authorList>
    </citation>
    <scope>NUCLEOTIDE SEQUENCE [LARGE SCALE GENOMIC DNA]</scope>
    <source>
        <strain evidence="1 2">S8</strain>
    </source>
</reference>
<accession>A0A250KSK0</accession>
<sequence length="66" mass="7679">MRVDEVREIAKRMGLVPGRMSKRDLIRKIQIVEGNFDCFGTARDATCDQQGCLWRKECFTQARKES</sequence>
<dbReference type="Proteomes" id="UP000266313">
    <property type="component" value="Chromosome"/>
</dbReference>
<dbReference type="KEGG" id="mmai:sS8_2671"/>
<keyword evidence="2" id="KW-1185">Reference proteome</keyword>
<name>A0A250KSK0_9GAMM</name>
<gene>
    <name evidence="1" type="ORF">sS8_2671</name>
</gene>
<protein>
    <recommendedName>
        <fullName evidence="3">SAP domain-containing protein</fullName>
    </recommendedName>
</protein>
<evidence type="ECO:0008006" key="3">
    <source>
        <dbReference type="Google" id="ProtNLM"/>
    </source>
</evidence>
<proteinExistence type="predicted"/>
<organism evidence="1 2">
    <name type="scientific">Methylocaldum marinum</name>
    <dbReference type="NCBI Taxonomy" id="1432792"/>
    <lineage>
        <taxon>Bacteria</taxon>
        <taxon>Pseudomonadati</taxon>
        <taxon>Pseudomonadota</taxon>
        <taxon>Gammaproteobacteria</taxon>
        <taxon>Methylococcales</taxon>
        <taxon>Methylococcaceae</taxon>
        <taxon>Methylocaldum</taxon>
    </lineage>
</organism>
<evidence type="ECO:0000313" key="1">
    <source>
        <dbReference type="EMBL" id="BBA34618.1"/>
    </source>
</evidence>
<evidence type="ECO:0000313" key="2">
    <source>
        <dbReference type="Proteomes" id="UP000266313"/>
    </source>
</evidence>
<dbReference type="OrthoDB" id="5567088at2"/>
<dbReference type="RefSeq" id="WP_119629994.1">
    <property type="nucleotide sequence ID" value="NZ_AP017928.1"/>
</dbReference>
<dbReference type="EMBL" id="AP017928">
    <property type="protein sequence ID" value="BBA34618.1"/>
    <property type="molecule type" value="Genomic_DNA"/>
</dbReference>
<dbReference type="AlphaFoldDB" id="A0A250KSK0"/>